<feature type="transmembrane region" description="Helical" evidence="1">
    <location>
        <begin position="12"/>
        <end position="30"/>
    </location>
</feature>
<reference evidence="3 4" key="1">
    <citation type="journal article" date="2021" name="Nat. Plants">
        <title>The Taxus genome provides insights into paclitaxel biosynthesis.</title>
        <authorList>
            <person name="Xiong X."/>
            <person name="Gou J."/>
            <person name="Liao Q."/>
            <person name="Li Y."/>
            <person name="Zhou Q."/>
            <person name="Bi G."/>
            <person name="Li C."/>
            <person name="Du R."/>
            <person name="Wang X."/>
            <person name="Sun T."/>
            <person name="Guo L."/>
            <person name="Liang H."/>
            <person name="Lu P."/>
            <person name="Wu Y."/>
            <person name="Zhang Z."/>
            <person name="Ro D.K."/>
            <person name="Shang Y."/>
            <person name="Huang S."/>
            <person name="Yan J."/>
        </authorList>
    </citation>
    <scope>NUCLEOTIDE SEQUENCE [LARGE SCALE GENOMIC DNA]</scope>
    <source>
        <strain evidence="3">Ta-2019</strain>
    </source>
</reference>
<comment type="caution">
    <text evidence="3">The sequence shown here is derived from an EMBL/GenBank/DDBJ whole genome shotgun (WGS) entry which is preliminary data.</text>
</comment>
<evidence type="ECO:0000313" key="4">
    <source>
        <dbReference type="Proteomes" id="UP000824469"/>
    </source>
</evidence>
<dbReference type="Pfam" id="PF25072">
    <property type="entry name" value="DUF7796"/>
    <property type="match status" value="2"/>
</dbReference>
<protein>
    <recommendedName>
        <fullName evidence="2">DUF7796 domain-containing protein</fullName>
    </recommendedName>
</protein>
<dbReference type="OMA" id="ENTWKIA"/>
<dbReference type="AlphaFoldDB" id="A0AA38F9C1"/>
<dbReference type="Proteomes" id="UP000824469">
    <property type="component" value="Unassembled WGS sequence"/>
</dbReference>
<name>A0AA38F9C1_TAXCH</name>
<evidence type="ECO:0000259" key="2">
    <source>
        <dbReference type="Pfam" id="PF25072"/>
    </source>
</evidence>
<dbReference type="PANTHER" id="PTHR35112">
    <property type="entry name" value="OS08G0360500 PROTEIN"/>
    <property type="match status" value="1"/>
</dbReference>
<keyword evidence="1" id="KW-0472">Membrane</keyword>
<proteinExistence type="predicted"/>
<sequence length="378" mass="43273">MRKWQRVTQRQGFGWVILLGFAGILGILHMEIIPFDHPFSPLVKIQSHLYNYFHVHGESQKSSPHELKKNRIAICLVGGARKFELTGPSLLEYVVNRYNNSDLFLNAPLDKDSYKFRVLKEASSGLAAVRIFTPQRINETKLQREVFTSKGSPNGLQGLLQYFDLVEGCLTMIKSYQIKHNIKYDWIIRTRVDGYWNGPLPPPESYSNKMYIVPPGSQYGGGYRGLNSEAAFKHQLDVKGVEYMFKTFPFCILTEHKYVWPPSQWGVPVASLSSNEDLNGAYCRPCTPVLRGHDAMNYINDNLIRSWSWGMPTPGLELCDAHDSWEVNWEQLFDKVAGPKFSALRQKFKKHSLNDCIKDFEAMKDKTADWDSPPLATI</sequence>
<evidence type="ECO:0000256" key="1">
    <source>
        <dbReference type="SAM" id="Phobius"/>
    </source>
</evidence>
<evidence type="ECO:0000313" key="3">
    <source>
        <dbReference type="EMBL" id="KAH9292827.1"/>
    </source>
</evidence>
<feature type="non-terminal residue" evidence="3">
    <location>
        <position position="378"/>
    </location>
</feature>
<keyword evidence="1" id="KW-0812">Transmembrane</keyword>
<dbReference type="InterPro" id="IPR056698">
    <property type="entry name" value="DUF7796"/>
</dbReference>
<gene>
    <name evidence="3" type="ORF">KI387_042002</name>
</gene>
<organism evidence="3 4">
    <name type="scientific">Taxus chinensis</name>
    <name type="common">Chinese yew</name>
    <name type="synonym">Taxus wallichiana var. chinensis</name>
    <dbReference type="NCBI Taxonomy" id="29808"/>
    <lineage>
        <taxon>Eukaryota</taxon>
        <taxon>Viridiplantae</taxon>
        <taxon>Streptophyta</taxon>
        <taxon>Embryophyta</taxon>
        <taxon>Tracheophyta</taxon>
        <taxon>Spermatophyta</taxon>
        <taxon>Pinopsida</taxon>
        <taxon>Pinidae</taxon>
        <taxon>Conifers II</taxon>
        <taxon>Cupressales</taxon>
        <taxon>Taxaceae</taxon>
        <taxon>Taxus</taxon>
    </lineage>
</organism>
<dbReference type="EMBL" id="JAHRHJ020002231">
    <property type="protein sequence ID" value="KAH9292827.1"/>
    <property type="molecule type" value="Genomic_DNA"/>
</dbReference>
<accession>A0AA38F9C1</accession>
<keyword evidence="4" id="KW-1185">Reference proteome</keyword>
<feature type="domain" description="DUF7796" evidence="2">
    <location>
        <begin position="222"/>
        <end position="378"/>
    </location>
</feature>
<keyword evidence="1" id="KW-1133">Transmembrane helix</keyword>
<dbReference type="PANTHER" id="PTHR35112:SF1">
    <property type="entry name" value="RING_FYVE_PHD ZINC FINGER SUPERFAMILY PROTEIN"/>
    <property type="match status" value="1"/>
</dbReference>
<feature type="domain" description="DUF7796" evidence="2">
    <location>
        <begin position="68"/>
        <end position="221"/>
    </location>
</feature>